<dbReference type="Proteomes" id="UP000177122">
    <property type="component" value="Unassembled WGS sequence"/>
</dbReference>
<sequence>MFRYLARLKGLGIVLLTATIGWAVGIPFLINTSSAAQLASVSATASSSAPSLSTNYAVVFTTANAIGSAAATFASTTRITFDPTGNSFDLTSLATSTADIVITGAELTQVADLAACNGGASQIYVDRIGKTEPADYVEFKTCDTDVIAAGAITVTFRNAHVTNPAVTGSYVVRIGGTMTDTGDTRVAIVSTVTMTASVDSSLSFSIGLVASSSMVNGDTTNVLSTATSIPFGTLSVGTSSIGAQDISVSTNAKNGFSVTVTENQDLTSANGATINAFRDGNAVTGSPTAWGADPTGTIGSPNTYGHMGITSEDATLVGDADEFGTQLYAGLTATSTRTVLYHTGPADGTTANVGATRVGFRVQISALQEAATDYTNQITYVCTPIF</sequence>
<proteinExistence type="predicted"/>
<organism evidence="1 2">
    <name type="scientific">Candidatus Lloydbacteria bacterium RIFCSPHIGHO2_01_FULL_49_22</name>
    <dbReference type="NCBI Taxonomy" id="1798658"/>
    <lineage>
        <taxon>Bacteria</taxon>
        <taxon>Candidatus Lloydiibacteriota</taxon>
    </lineage>
</organism>
<evidence type="ECO:0000313" key="1">
    <source>
        <dbReference type="EMBL" id="OGZ04832.1"/>
    </source>
</evidence>
<reference evidence="1 2" key="1">
    <citation type="journal article" date="2016" name="Nat. Commun.">
        <title>Thousands of microbial genomes shed light on interconnected biogeochemical processes in an aquifer system.</title>
        <authorList>
            <person name="Anantharaman K."/>
            <person name="Brown C.T."/>
            <person name="Hug L.A."/>
            <person name="Sharon I."/>
            <person name="Castelle C.J."/>
            <person name="Probst A.J."/>
            <person name="Thomas B.C."/>
            <person name="Singh A."/>
            <person name="Wilkins M.J."/>
            <person name="Karaoz U."/>
            <person name="Brodie E.L."/>
            <person name="Williams K.H."/>
            <person name="Hubbard S.S."/>
            <person name="Banfield J.F."/>
        </authorList>
    </citation>
    <scope>NUCLEOTIDE SEQUENCE [LARGE SCALE GENOMIC DNA]</scope>
</reference>
<gene>
    <name evidence="1" type="ORF">A2845_05060</name>
</gene>
<accession>A0A1G2CUC2</accession>
<protein>
    <submittedName>
        <fullName evidence="1">Uncharacterized protein</fullName>
    </submittedName>
</protein>
<dbReference type="AlphaFoldDB" id="A0A1G2CUC2"/>
<evidence type="ECO:0000313" key="2">
    <source>
        <dbReference type="Proteomes" id="UP000177122"/>
    </source>
</evidence>
<dbReference type="EMBL" id="MHLI01000019">
    <property type="protein sequence ID" value="OGZ04832.1"/>
    <property type="molecule type" value="Genomic_DNA"/>
</dbReference>
<name>A0A1G2CUC2_9BACT</name>
<comment type="caution">
    <text evidence="1">The sequence shown here is derived from an EMBL/GenBank/DDBJ whole genome shotgun (WGS) entry which is preliminary data.</text>
</comment>